<dbReference type="Proteomes" id="UP000807342">
    <property type="component" value="Unassembled WGS sequence"/>
</dbReference>
<evidence type="ECO:0008006" key="3">
    <source>
        <dbReference type="Google" id="ProtNLM"/>
    </source>
</evidence>
<comment type="caution">
    <text evidence="1">The sequence shown here is derived from an EMBL/GenBank/DDBJ whole genome shotgun (WGS) entry which is preliminary data.</text>
</comment>
<dbReference type="InterPro" id="IPR011009">
    <property type="entry name" value="Kinase-like_dom_sf"/>
</dbReference>
<dbReference type="AlphaFoldDB" id="A0A9P5X5B3"/>
<reference evidence="1" key="1">
    <citation type="submission" date="2020-11" db="EMBL/GenBank/DDBJ databases">
        <authorList>
            <consortium name="DOE Joint Genome Institute"/>
            <person name="Ahrendt S."/>
            <person name="Riley R."/>
            <person name="Andreopoulos W."/>
            <person name="Labutti K."/>
            <person name="Pangilinan J."/>
            <person name="Ruiz-Duenas F.J."/>
            <person name="Barrasa J.M."/>
            <person name="Sanchez-Garcia M."/>
            <person name="Camarero S."/>
            <person name="Miyauchi S."/>
            <person name="Serrano A."/>
            <person name="Linde D."/>
            <person name="Babiker R."/>
            <person name="Drula E."/>
            <person name="Ayuso-Fernandez I."/>
            <person name="Pacheco R."/>
            <person name="Padilla G."/>
            <person name="Ferreira P."/>
            <person name="Barriuso J."/>
            <person name="Kellner H."/>
            <person name="Castanera R."/>
            <person name="Alfaro M."/>
            <person name="Ramirez L."/>
            <person name="Pisabarro A.G."/>
            <person name="Kuo A."/>
            <person name="Tritt A."/>
            <person name="Lipzen A."/>
            <person name="He G."/>
            <person name="Yan M."/>
            <person name="Ng V."/>
            <person name="Cullen D."/>
            <person name="Martin F."/>
            <person name="Rosso M.-N."/>
            <person name="Henrissat B."/>
            <person name="Hibbett D."/>
            <person name="Martinez A.T."/>
            <person name="Grigoriev I.V."/>
        </authorList>
    </citation>
    <scope>NUCLEOTIDE SEQUENCE</scope>
    <source>
        <strain evidence="1">MF-IS2</strain>
    </source>
</reference>
<gene>
    <name evidence="1" type="ORF">P691DRAFT_787974</name>
</gene>
<evidence type="ECO:0000313" key="2">
    <source>
        <dbReference type="Proteomes" id="UP000807342"/>
    </source>
</evidence>
<dbReference type="OrthoDB" id="3205772at2759"/>
<accession>A0A9P5X5B3</accession>
<protein>
    <recommendedName>
        <fullName evidence="3">Serine-threonine/tyrosine-protein kinase catalytic domain-containing protein</fullName>
    </recommendedName>
</protein>
<organism evidence="1 2">
    <name type="scientific">Macrolepiota fuliginosa MF-IS2</name>
    <dbReference type="NCBI Taxonomy" id="1400762"/>
    <lineage>
        <taxon>Eukaryota</taxon>
        <taxon>Fungi</taxon>
        <taxon>Dikarya</taxon>
        <taxon>Basidiomycota</taxon>
        <taxon>Agaricomycotina</taxon>
        <taxon>Agaricomycetes</taxon>
        <taxon>Agaricomycetidae</taxon>
        <taxon>Agaricales</taxon>
        <taxon>Agaricineae</taxon>
        <taxon>Agaricaceae</taxon>
        <taxon>Macrolepiota</taxon>
    </lineage>
</organism>
<name>A0A9P5X5B3_9AGAR</name>
<dbReference type="EMBL" id="MU151469">
    <property type="protein sequence ID" value="KAF9443480.1"/>
    <property type="molecule type" value="Genomic_DNA"/>
</dbReference>
<dbReference type="Gene3D" id="1.10.510.10">
    <property type="entry name" value="Transferase(Phosphotransferase) domain 1"/>
    <property type="match status" value="1"/>
</dbReference>
<proteinExistence type="predicted"/>
<evidence type="ECO:0000313" key="1">
    <source>
        <dbReference type="EMBL" id="KAF9443480.1"/>
    </source>
</evidence>
<sequence>MSCGCSYHWAAPEPIEEEEEDAQIIRKLIGGKLPSGSDTAICIDDDMRDLMKRCWNVDPVERPSSQEILDTSRFRGIHRETGDNLSTVEYHKQQFKAATAEGAVDLAFVGGVLDELERTTMQ</sequence>
<dbReference type="SUPFAM" id="SSF56112">
    <property type="entry name" value="Protein kinase-like (PK-like)"/>
    <property type="match status" value="1"/>
</dbReference>
<keyword evidence="2" id="KW-1185">Reference proteome</keyword>